<keyword evidence="1" id="KW-0472">Membrane</keyword>
<keyword evidence="1" id="KW-1133">Transmembrane helix</keyword>
<feature type="transmembrane region" description="Helical" evidence="1">
    <location>
        <begin position="154"/>
        <end position="175"/>
    </location>
</feature>
<sequence length="332" mass="36813">MKGNSFNKILKLFDYFKIAFQLNLSNKQLYKPQIIFLVIRGILIIASAFTLLSIGDKMIHLTTMDFERFTSLFWSEFRGIPSLLVVLTLLVMIFGSTYVESGLYHMFYKAYKGKLTAGDFSTGAGTYFFKFLGGNILIIFFWLLALIPYFITGILTLTVGFTLIPILVSTFLLVWKASLVSDGTTLGGAFKNSYRFAKANFIPTMSFVIIRNAMTSIASGGGGGGGGGGGSSNIPQTTNNTNNIIQDMPSDFSSQDFPFLNDFFNYDVLKLFVIGITTLITVGTIITGLIQMLFNIFFGLTTIVLYNEGWHIEEAVYDDLPTQEIQNEGVQS</sequence>
<evidence type="ECO:0000256" key="1">
    <source>
        <dbReference type="SAM" id="Phobius"/>
    </source>
</evidence>
<accession>A0A3P7SAE5</accession>
<keyword evidence="1" id="KW-0812">Transmembrane</keyword>
<gene>
    <name evidence="2" type="ORF">PATL70BA_2929</name>
</gene>
<dbReference type="Proteomes" id="UP000279029">
    <property type="component" value="Chromosome"/>
</dbReference>
<dbReference type="OrthoDB" id="9861013at2"/>
<feature type="transmembrane region" description="Helical" evidence="1">
    <location>
        <begin position="127"/>
        <end position="147"/>
    </location>
</feature>
<dbReference type="EMBL" id="LR130778">
    <property type="protein sequence ID" value="VDN48839.1"/>
    <property type="molecule type" value="Genomic_DNA"/>
</dbReference>
<feature type="transmembrane region" description="Helical" evidence="1">
    <location>
        <begin position="83"/>
        <end position="107"/>
    </location>
</feature>
<protein>
    <recommendedName>
        <fullName evidence="4">DUF975 domain-containing protein</fullName>
    </recommendedName>
</protein>
<evidence type="ECO:0000313" key="2">
    <source>
        <dbReference type="EMBL" id="VDN48839.1"/>
    </source>
</evidence>
<dbReference type="RefSeq" id="WP_125137912.1">
    <property type="nucleotide sequence ID" value="NZ_LR130778.1"/>
</dbReference>
<name>A0A3P7SAE5_9FIRM</name>
<evidence type="ECO:0008006" key="4">
    <source>
        <dbReference type="Google" id="ProtNLM"/>
    </source>
</evidence>
<evidence type="ECO:0000313" key="3">
    <source>
        <dbReference type="Proteomes" id="UP000279029"/>
    </source>
</evidence>
<feature type="transmembrane region" description="Helical" evidence="1">
    <location>
        <begin position="34"/>
        <end position="54"/>
    </location>
</feature>
<proteinExistence type="predicted"/>
<feature type="transmembrane region" description="Helical" evidence="1">
    <location>
        <begin position="268"/>
        <end position="290"/>
    </location>
</feature>
<organism evidence="2 3">
    <name type="scientific">Petrocella atlantisensis</name>
    <dbReference type="NCBI Taxonomy" id="2173034"/>
    <lineage>
        <taxon>Bacteria</taxon>
        <taxon>Bacillati</taxon>
        <taxon>Bacillota</taxon>
        <taxon>Clostridia</taxon>
        <taxon>Lachnospirales</taxon>
        <taxon>Vallitaleaceae</taxon>
        <taxon>Petrocella</taxon>
    </lineage>
</organism>
<keyword evidence="3" id="KW-1185">Reference proteome</keyword>
<reference evidence="2 3" key="1">
    <citation type="submission" date="2018-09" db="EMBL/GenBank/DDBJ databases">
        <authorList>
            <person name="Postec A."/>
        </authorList>
    </citation>
    <scope>NUCLEOTIDE SEQUENCE [LARGE SCALE GENOMIC DNA]</scope>
    <source>
        <strain evidence="2">70B-A</strain>
    </source>
</reference>
<dbReference type="AlphaFoldDB" id="A0A3P7SAE5"/>
<dbReference type="KEGG" id="cbar:PATL70BA_2929"/>